<comment type="subcellular location">
    <subcellularLocation>
        <location evidence="1">Nucleus</location>
    </subcellularLocation>
</comment>
<evidence type="ECO:0000259" key="3">
    <source>
        <dbReference type="Pfam" id="PF00172"/>
    </source>
</evidence>
<dbReference type="EMBL" id="CDPU01000069">
    <property type="protein sequence ID" value="CEO56532.1"/>
    <property type="molecule type" value="Genomic_DNA"/>
</dbReference>
<feature type="domain" description="Zn(2)-C6 fungal-type" evidence="3">
    <location>
        <begin position="19"/>
        <end position="50"/>
    </location>
</feature>
<evidence type="ECO:0000256" key="1">
    <source>
        <dbReference type="ARBA" id="ARBA00004123"/>
    </source>
</evidence>
<dbReference type="PANTHER" id="PTHR37534:SF44">
    <property type="entry name" value="ZN(II)2CYS6 TRANSCRIPTION FACTOR (EUROFUNG)"/>
    <property type="match status" value="1"/>
</dbReference>
<keyword evidence="2" id="KW-0539">Nucleus</keyword>
<accession>A0A0B7KM68</accession>
<dbReference type="GO" id="GO:0000976">
    <property type="term" value="F:transcription cis-regulatory region binding"/>
    <property type="evidence" value="ECO:0007669"/>
    <property type="project" value="TreeGrafter"/>
</dbReference>
<dbReference type="SUPFAM" id="SSF57701">
    <property type="entry name" value="Zn2/Cys6 DNA-binding domain"/>
    <property type="match status" value="1"/>
</dbReference>
<sequence length="675" mass="74913">MSTAKSKLKSRSTAHGIFQRVKCDETVPNCSNCLRGGANCPGYRRSVKWSGKHEVFRSGFQDSAAGHSMEPFWNVFEEGASRLHAVLVAEAASPPHRTVTSSPGSLVSEPVGTTASQEHSLLETGLSEINEPPELLSDDGNMGWLGWVTSEQSGSEFPVTTSLSYIPDSTDYTPSFDVDARICEPNPEIELIHEINPPSHSLLAINSREDYLISYYFSLICVINSGFDSPQNPFRMVVADMIWTHPLILNCMLSMSAAHLYQRQNVPSTEALQHRTTAISVLSSEISEPSSKNQFGSGSHLMIALLGTILLGTTSSWHDASSTDTSFLLGARALLKELTLNRDSAPDNYSATDRCRSSPTVRFMIGIVAYWEAISSFHIDQEPSALDYLFPLCDWVESQGSQPHPWTGISTPLFVYMAQAGSITRQERLVHRLRPESSSDDTKRTFRAALLRSARRVIGNVRQYKTPPAEQFEETCDTQTPLHHFQTIDQVYQLSIILELYRVFPELVEDKKDILYDVGGIPIAVSTTESSSRRFGAMVALAINVLTLLSALPESSGTRAIQLPALMIAGSALQYLCEENTSILLETGNAYQGVASLFSKKAVVSHWRTVVIDRLKMLDRYVGLNSVDRGIKITEHVWLKADMLAERKQRSTVQNITMVHWVDVMWDMKLETLLG</sequence>
<dbReference type="Pfam" id="PF11951">
    <property type="entry name" value="Fungal_trans_2"/>
    <property type="match status" value="1"/>
</dbReference>
<dbReference type="GO" id="GO:0005634">
    <property type="term" value="C:nucleus"/>
    <property type="evidence" value="ECO:0007669"/>
    <property type="project" value="UniProtKB-SubCell"/>
</dbReference>
<dbReference type="PANTHER" id="PTHR37534">
    <property type="entry name" value="TRANSCRIPTIONAL ACTIVATOR PROTEIN UGA3"/>
    <property type="match status" value="1"/>
</dbReference>
<name>A0A0B7KM68_BIOOC</name>
<protein>
    <recommendedName>
        <fullName evidence="3">Zn(2)-C6 fungal-type domain-containing protein</fullName>
    </recommendedName>
</protein>
<dbReference type="GO" id="GO:0008270">
    <property type="term" value="F:zinc ion binding"/>
    <property type="evidence" value="ECO:0007669"/>
    <property type="project" value="InterPro"/>
</dbReference>
<dbReference type="Pfam" id="PF00172">
    <property type="entry name" value="Zn_clus"/>
    <property type="match status" value="1"/>
</dbReference>
<dbReference type="GO" id="GO:0045944">
    <property type="term" value="P:positive regulation of transcription by RNA polymerase II"/>
    <property type="evidence" value="ECO:0007669"/>
    <property type="project" value="TreeGrafter"/>
</dbReference>
<dbReference type="InterPro" id="IPR036864">
    <property type="entry name" value="Zn2-C6_fun-type_DNA-bd_sf"/>
</dbReference>
<dbReference type="InterPro" id="IPR021858">
    <property type="entry name" value="Fun_TF"/>
</dbReference>
<gene>
    <name evidence="4" type="ORF">BN869_000012590_1</name>
</gene>
<organism evidence="4">
    <name type="scientific">Bionectria ochroleuca</name>
    <name type="common">Gliocladium roseum</name>
    <dbReference type="NCBI Taxonomy" id="29856"/>
    <lineage>
        <taxon>Eukaryota</taxon>
        <taxon>Fungi</taxon>
        <taxon>Dikarya</taxon>
        <taxon>Ascomycota</taxon>
        <taxon>Pezizomycotina</taxon>
        <taxon>Sordariomycetes</taxon>
        <taxon>Hypocreomycetidae</taxon>
        <taxon>Hypocreales</taxon>
        <taxon>Bionectriaceae</taxon>
        <taxon>Clonostachys</taxon>
    </lineage>
</organism>
<proteinExistence type="predicted"/>
<evidence type="ECO:0000313" key="4">
    <source>
        <dbReference type="EMBL" id="CEO56532.1"/>
    </source>
</evidence>
<dbReference type="GO" id="GO:0000981">
    <property type="term" value="F:DNA-binding transcription factor activity, RNA polymerase II-specific"/>
    <property type="evidence" value="ECO:0007669"/>
    <property type="project" value="InterPro"/>
</dbReference>
<dbReference type="AlphaFoldDB" id="A0A0B7KM68"/>
<evidence type="ECO:0000256" key="2">
    <source>
        <dbReference type="ARBA" id="ARBA00023242"/>
    </source>
</evidence>
<dbReference type="CDD" id="cd00067">
    <property type="entry name" value="GAL4"/>
    <property type="match status" value="1"/>
</dbReference>
<dbReference type="InterPro" id="IPR001138">
    <property type="entry name" value="Zn2Cys6_DnaBD"/>
</dbReference>
<reference evidence="4" key="1">
    <citation type="submission" date="2015-01" db="EMBL/GenBank/DDBJ databases">
        <authorList>
            <person name="Durling Mikael"/>
        </authorList>
    </citation>
    <scope>NUCLEOTIDE SEQUENCE</scope>
</reference>